<protein>
    <recommendedName>
        <fullName evidence="3">Ig-like domain-containing protein</fullName>
    </recommendedName>
</protein>
<evidence type="ECO:0000313" key="1">
    <source>
        <dbReference type="EMBL" id="TFB86189.1"/>
    </source>
</evidence>
<gene>
    <name evidence="1" type="ORF">E3O44_12060</name>
</gene>
<evidence type="ECO:0008006" key="3">
    <source>
        <dbReference type="Google" id="ProtNLM"/>
    </source>
</evidence>
<evidence type="ECO:0000313" key="2">
    <source>
        <dbReference type="Proteomes" id="UP000297608"/>
    </source>
</evidence>
<reference evidence="1 2" key="1">
    <citation type="submission" date="2019-03" db="EMBL/GenBank/DDBJ databases">
        <title>Genomics of glacier-inhabiting Cryobacterium strains.</title>
        <authorList>
            <person name="Liu Q."/>
            <person name="Xin Y.-H."/>
        </authorList>
    </citation>
    <scope>NUCLEOTIDE SEQUENCE [LARGE SCALE GENOMIC DNA]</scope>
    <source>
        <strain evidence="1 2">MDB2-B</strain>
    </source>
</reference>
<organism evidence="1 2">
    <name type="scientific">Cryobacterium algoricola</name>
    <dbReference type="NCBI Taxonomy" id="1259183"/>
    <lineage>
        <taxon>Bacteria</taxon>
        <taxon>Bacillati</taxon>
        <taxon>Actinomycetota</taxon>
        <taxon>Actinomycetes</taxon>
        <taxon>Micrococcales</taxon>
        <taxon>Microbacteriaceae</taxon>
        <taxon>Cryobacterium</taxon>
    </lineage>
</organism>
<dbReference type="Proteomes" id="UP000297608">
    <property type="component" value="Unassembled WGS sequence"/>
</dbReference>
<comment type="caution">
    <text evidence="1">The sequence shown here is derived from an EMBL/GenBank/DDBJ whole genome shotgun (WGS) entry which is preliminary data.</text>
</comment>
<sequence length="101" mass="10794">MILALAMLAVIGVGIQRWSVHNATGDWDFWPHAVPSKVSFGGRHYDCMPEQTLWGETIDGLSFRGLTAGGGEIYSSSAEATKTILVKTSDGVYTCSLMGGL</sequence>
<dbReference type="EMBL" id="SOFG01000015">
    <property type="protein sequence ID" value="TFB86189.1"/>
    <property type="molecule type" value="Genomic_DNA"/>
</dbReference>
<proteinExistence type="predicted"/>
<keyword evidence="2" id="KW-1185">Reference proteome</keyword>
<dbReference type="RefSeq" id="WP_134535025.1">
    <property type="nucleotide sequence ID" value="NZ_SOFG01000015.1"/>
</dbReference>
<name>A0ABY2IDI4_9MICO</name>
<accession>A0ABY2IDI4</accession>